<evidence type="ECO:0000313" key="2">
    <source>
        <dbReference type="EMBL" id="TCS93139.1"/>
    </source>
</evidence>
<dbReference type="EMBL" id="SMAG01000009">
    <property type="protein sequence ID" value="TCS93139.1"/>
    <property type="molecule type" value="Genomic_DNA"/>
</dbReference>
<comment type="caution">
    <text evidence="2">The sequence shown here is derived from an EMBL/GenBank/DDBJ whole genome shotgun (WGS) entry which is preliminary data.</text>
</comment>
<feature type="coiled-coil region" evidence="1">
    <location>
        <begin position="2"/>
        <end position="64"/>
    </location>
</feature>
<protein>
    <submittedName>
        <fullName evidence="2">Uncharacterized protein</fullName>
    </submittedName>
</protein>
<evidence type="ECO:0000313" key="3">
    <source>
        <dbReference type="Proteomes" id="UP000294937"/>
    </source>
</evidence>
<keyword evidence="3" id="KW-1185">Reference proteome</keyword>
<dbReference type="AlphaFoldDB" id="A0A4R3L1A7"/>
<evidence type="ECO:0000256" key="1">
    <source>
        <dbReference type="SAM" id="Coils"/>
    </source>
</evidence>
<sequence>MLHLTLEEMNMLSEQLEKEKARLHQQYSQQPIEQSNADQQLHIVSQLQKKLKDLKANVTEEEKEMLTCLLQDEIEQIHGHSPGVYESILNKLNQ</sequence>
<dbReference type="OrthoDB" id="2991233at2"/>
<dbReference type="RefSeq" id="WP_131926274.1">
    <property type="nucleotide sequence ID" value="NZ_SMAG01000009.1"/>
</dbReference>
<reference evidence="2 3" key="1">
    <citation type="submission" date="2019-03" db="EMBL/GenBank/DDBJ databases">
        <title>Genomic Encyclopedia of Type Strains, Phase IV (KMG-IV): sequencing the most valuable type-strain genomes for metagenomic binning, comparative biology and taxonomic classification.</title>
        <authorList>
            <person name="Goeker M."/>
        </authorList>
    </citation>
    <scope>NUCLEOTIDE SEQUENCE [LARGE SCALE GENOMIC DNA]</scope>
    <source>
        <strain evidence="2 3">DSM 45707</strain>
    </source>
</reference>
<gene>
    <name evidence="2" type="ORF">EDD58_10981</name>
</gene>
<accession>A0A4R3L1A7</accession>
<name>A0A4R3L1A7_9BACL</name>
<proteinExistence type="predicted"/>
<keyword evidence="1" id="KW-0175">Coiled coil</keyword>
<dbReference type="Proteomes" id="UP000294937">
    <property type="component" value="Unassembled WGS sequence"/>
</dbReference>
<organism evidence="2 3">
    <name type="scientific">Hazenella coriacea</name>
    <dbReference type="NCBI Taxonomy" id="1179467"/>
    <lineage>
        <taxon>Bacteria</taxon>
        <taxon>Bacillati</taxon>
        <taxon>Bacillota</taxon>
        <taxon>Bacilli</taxon>
        <taxon>Bacillales</taxon>
        <taxon>Thermoactinomycetaceae</taxon>
        <taxon>Hazenella</taxon>
    </lineage>
</organism>